<reference evidence="1" key="1">
    <citation type="journal article" date="2015" name="Nature">
        <title>Complex archaea that bridge the gap between prokaryotes and eukaryotes.</title>
        <authorList>
            <person name="Spang A."/>
            <person name="Saw J.H."/>
            <person name="Jorgensen S.L."/>
            <person name="Zaremba-Niedzwiedzka K."/>
            <person name="Martijn J."/>
            <person name="Lind A.E."/>
            <person name="van Eijk R."/>
            <person name="Schleper C."/>
            <person name="Guy L."/>
            <person name="Ettema T.J."/>
        </authorList>
    </citation>
    <scope>NUCLEOTIDE SEQUENCE</scope>
</reference>
<proteinExistence type="predicted"/>
<dbReference type="AlphaFoldDB" id="A0A0F9MC90"/>
<organism evidence="1">
    <name type="scientific">marine sediment metagenome</name>
    <dbReference type="NCBI Taxonomy" id="412755"/>
    <lineage>
        <taxon>unclassified sequences</taxon>
        <taxon>metagenomes</taxon>
        <taxon>ecological metagenomes</taxon>
    </lineage>
</organism>
<protein>
    <submittedName>
        <fullName evidence="1">Uncharacterized protein</fullName>
    </submittedName>
</protein>
<name>A0A0F9MC90_9ZZZZ</name>
<comment type="caution">
    <text evidence="1">The sequence shown here is derived from an EMBL/GenBank/DDBJ whole genome shotgun (WGS) entry which is preliminary data.</text>
</comment>
<sequence>MSKHYILDGKEPKNADLMEWARWFETTDRHVAKTAVSDEINVSTVFLGLDHSFGDGPPLLFETMIFGGEHDQYQDRYETWKQAETGHEKAVALATVDCHGKILCMACKRQAYMGQKILHKSDCLLFAGDSES</sequence>
<dbReference type="EMBL" id="LAZR01010464">
    <property type="protein sequence ID" value="KKM66792.1"/>
    <property type="molecule type" value="Genomic_DNA"/>
</dbReference>
<evidence type="ECO:0000313" key="1">
    <source>
        <dbReference type="EMBL" id="KKM66792.1"/>
    </source>
</evidence>
<accession>A0A0F9MC90</accession>
<gene>
    <name evidence="1" type="ORF">LCGC14_1477730</name>
</gene>